<evidence type="ECO:0000313" key="2">
    <source>
        <dbReference type="Proteomes" id="UP001201980"/>
    </source>
</evidence>
<proteinExistence type="predicted"/>
<protein>
    <submittedName>
        <fullName evidence="1">Uncharacterized protein</fullName>
    </submittedName>
</protein>
<keyword evidence="2" id="KW-1185">Reference proteome</keyword>
<dbReference type="EMBL" id="JAKWBI020000019">
    <property type="protein sequence ID" value="KAJ2906095.1"/>
    <property type="molecule type" value="Genomic_DNA"/>
</dbReference>
<gene>
    <name evidence="1" type="ORF">MKZ38_003132</name>
</gene>
<reference evidence="1" key="1">
    <citation type="submission" date="2022-07" db="EMBL/GenBank/DDBJ databases">
        <title>Draft genome sequence of Zalerion maritima ATCC 34329, a (micro)plastics degrading marine fungus.</title>
        <authorList>
            <person name="Paco A."/>
            <person name="Goncalves M.F.M."/>
            <person name="Rocha-Santos T.A.P."/>
            <person name="Alves A."/>
        </authorList>
    </citation>
    <scope>NUCLEOTIDE SEQUENCE</scope>
    <source>
        <strain evidence="1">ATCC 34329</strain>
    </source>
</reference>
<organism evidence="1 2">
    <name type="scientific">Zalerion maritima</name>
    <dbReference type="NCBI Taxonomy" id="339359"/>
    <lineage>
        <taxon>Eukaryota</taxon>
        <taxon>Fungi</taxon>
        <taxon>Dikarya</taxon>
        <taxon>Ascomycota</taxon>
        <taxon>Pezizomycotina</taxon>
        <taxon>Sordariomycetes</taxon>
        <taxon>Lulworthiomycetidae</taxon>
        <taxon>Lulworthiales</taxon>
        <taxon>Lulworthiaceae</taxon>
        <taxon>Zalerion</taxon>
    </lineage>
</organism>
<name>A0AAD5RX57_9PEZI</name>
<evidence type="ECO:0000313" key="1">
    <source>
        <dbReference type="EMBL" id="KAJ2906095.1"/>
    </source>
</evidence>
<dbReference type="AlphaFoldDB" id="A0AAD5RX57"/>
<sequence>MGLPTEILVEVAGHADYVTLKKLLDSSSAIRGLILRYLDSIIHQNLQYRYSFNTRVNQVVLTLADGMLEVIPSNTLDAVQEFDTRVVLRQQVLGSLFFDFPQVQVTGPDQTKQVLQFLSQGLAECDRIADIEAEVMLKYTRDAGFPTTLVSGKEVFTVEGRDHMASNWTTLMATIRHKQKQYIMNLPVKRIIILHAMMRACQGSYPRTTGMGDELGLAFHYGLAFAEEVLRRGTHYAWGHACKLGLKSPFPGDVLVSRRSLVSLVTDLHRDGVEYLLSYELGLNDNGIANTVGAGDGEGNENGLEGDDDSLFLHHTLLRRYEKLMDKDELETAEGKLGSLSLGIFWGLDELPM</sequence>
<accession>A0AAD5RX57</accession>
<dbReference type="Proteomes" id="UP001201980">
    <property type="component" value="Unassembled WGS sequence"/>
</dbReference>
<comment type="caution">
    <text evidence="1">The sequence shown here is derived from an EMBL/GenBank/DDBJ whole genome shotgun (WGS) entry which is preliminary data.</text>
</comment>